<proteinExistence type="predicted"/>
<dbReference type="AlphaFoldDB" id="A0A7U9E0Y8"/>
<dbReference type="InterPro" id="IPR018958">
    <property type="entry name" value="Knr4/Smi1-like_dom"/>
</dbReference>
<accession>A0A7U9E0Y8</accession>
<dbReference type="Pfam" id="PF09346">
    <property type="entry name" value="SMI1_KNR4"/>
    <property type="match status" value="1"/>
</dbReference>
<dbReference type="RefSeq" id="WP_016328276.1">
    <property type="nucleotide sequence ID" value="NZ_CM001889.1"/>
</dbReference>
<name>A0A7U9E0Y8_STRLI</name>
<sequence>MTEDELIAVIRAQTPAGNLAPVATPTVIAAVEAEVGHPMPRFLRRLYAEVSNGGFGADGWECASLSPLPDHYFCDGEDVLELYRSYTTPPEDPDDETVPPGIVPIMDRGCTMWTLVDFRTPDGRIWVWDGDACCRRLVPTTITSVREYFAEGVAGRLDGPGPLESQLVRASCEH</sequence>
<dbReference type="Proteomes" id="UP000014062">
    <property type="component" value="Chromosome"/>
</dbReference>
<dbReference type="EMBL" id="CM001889">
    <property type="protein sequence ID" value="EOY52787.1"/>
    <property type="molecule type" value="Genomic_DNA"/>
</dbReference>
<dbReference type="InterPro" id="IPR037883">
    <property type="entry name" value="Knr4/Smi1-like_sf"/>
</dbReference>
<feature type="domain" description="Knr4/Smi1-like" evidence="1">
    <location>
        <begin position="23"/>
        <end position="137"/>
    </location>
</feature>
<evidence type="ECO:0000313" key="2">
    <source>
        <dbReference type="EMBL" id="EOY52787.1"/>
    </source>
</evidence>
<reference evidence="3" key="1">
    <citation type="journal article" date="2013" name="Genome Biol. Evol.">
        <title>The genome sequence of Streptomyces lividans 66 reveals a novel tRNA-dependent peptide biosynthetic system within a metal-related genomic island.</title>
        <authorList>
            <person name="Cruz-Morales P."/>
            <person name="Vijgenboom E."/>
            <person name="Iruegas-Bocardo F."/>
            <person name="Girard G."/>
            <person name="Yanez-Guerra L.A."/>
            <person name="Ramos-Aboites H.E."/>
            <person name="Pernodet J.L."/>
            <person name="Anne J."/>
            <person name="van Wezel G.P."/>
            <person name="Barona-Gomez F."/>
        </authorList>
    </citation>
    <scope>NUCLEOTIDE SEQUENCE [LARGE SCALE GENOMIC DNA]</scope>
    <source>
        <strain evidence="3">1326</strain>
    </source>
</reference>
<organism evidence="2 3">
    <name type="scientific">Streptomyces lividans 1326</name>
    <dbReference type="NCBI Taxonomy" id="1200984"/>
    <lineage>
        <taxon>Bacteria</taxon>
        <taxon>Bacillati</taxon>
        <taxon>Actinomycetota</taxon>
        <taxon>Actinomycetes</taxon>
        <taxon>Kitasatosporales</taxon>
        <taxon>Streptomycetaceae</taxon>
        <taxon>Streptomyces</taxon>
    </lineage>
</organism>
<dbReference type="SUPFAM" id="SSF160631">
    <property type="entry name" value="SMI1/KNR4-like"/>
    <property type="match status" value="1"/>
</dbReference>
<gene>
    <name evidence="2" type="ORF">SLI_8089</name>
</gene>
<evidence type="ECO:0000313" key="3">
    <source>
        <dbReference type="Proteomes" id="UP000014062"/>
    </source>
</evidence>
<protein>
    <recommendedName>
        <fullName evidence="1">Knr4/Smi1-like domain-containing protein</fullName>
    </recommendedName>
</protein>
<evidence type="ECO:0000259" key="1">
    <source>
        <dbReference type="Pfam" id="PF09346"/>
    </source>
</evidence>